<dbReference type="PRINTS" id="PR01272">
    <property type="entry name" value="ACUCPROTEIN"/>
</dbReference>
<dbReference type="GO" id="GO:0040029">
    <property type="term" value="P:epigenetic regulation of gene expression"/>
    <property type="evidence" value="ECO:0007669"/>
    <property type="project" value="TreeGrafter"/>
</dbReference>
<dbReference type="SUPFAM" id="SSF52768">
    <property type="entry name" value="Arginase/deacetylase"/>
    <property type="match status" value="1"/>
</dbReference>
<dbReference type="InterPro" id="IPR003085">
    <property type="entry name" value="AcuC"/>
</dbReference>
<dbReference type="Proteomes" id="UP000638263">
    <property type="component" value="Unassembled WGS sequence"/>
</dbReference>
<keyword evidence="7" id="KW-1185">Reference proteome</keyword>
<keyword evidence="4" id="KW-0006">Acetoin catabolism</keyword>
<comment type="similarity">
    <text evidence="2">Belongs to the histone deacetylase family.</text>
</comment>
<comment type="pathway">
    <text evidence="1">Ketone degradation; acetoin degradation.</text>
</comment>
<name>A0A917VM56_9NOCA</name>
<reference evidence="6" key="2">
    <citation type="submission" date="2020-09" db="EMBL/GenBank/DDBJ databases">
        <authorList>
            <person name="Sun Q."/>
            <person name="Zhou Y."/>
        </authorList>
    </citation>
    <scope>NUCLEOTIDE SEQUENCE</scope>
    <source>
        <strain evidence="6">CGMCC 4.3508</strain>
    </source>
</reference>
<dbReference type="CDD" id="cd09994">
    <property type="entry name" value="HDAC_AcuC_like"/>
    <property type="match status" value="1"/>
</dbReference>
<protein>
    <recommendedName>
        <fullName evidence="3">Acetoin utilization protein AcuC</fullName>
    </recommendedName>
</protein>
<reference evidence="6" key="1">
    <citation type="journal article" date="2014" name="Int. J. Syst. Evol. Microbiol.">
        <title>Complete genome sequence of Corynebacterium casei LMG S-19264T (=DSM 44701T), isolated from a smear-ripened cheese.</title>
        <authorList>
            <consortium name="US DOE Joint Genome Institute (JGI-PGF)"/>
            <person name="Walter F."/>
            <person name="Albersmeier A."/>
            <person name="Kalinowski J."/>
            <person name="Ruckert C."/>
        </authorList>
    </citation>
    <scope>NUCLEOTIDE SEQUENCE</scope>
    <source>
        <strain evidence="6">CGMCC 4.3508</strain>
    </source>
</reference>
<dbReference type="PRINTS" id="PR01270">
    <property type="entry name" value="HDASUPER"/>
</dbReference>
<dbReference type="AlphaFoldDB" id="A0A917VM56"/>
<evidence type="ECO:0000313" key="7">
    <source>
        <dbReference type="Proteomes" id="UP000638263"/>
    </source>
</evidence>
<proteinExistence type="inferred from homology"/>
<dbReference type="EMBL" id="BMMH01000001">
    <property type="protein sequence ID" value="GGK95158.1"/>
    <property type="molecule type" value="Genomic_DNA"/>
</dbReference>
<gene>
    <name evidence="6" type="primary">acuC</name>
    <name evidence="6" type="ORF">GCM10011588_06850</name>
</gene>
<dbReference type="InterPro" id="IPR000286">
    <property type="entry name" value="HDACs"/>
</dbReference>
<dbReference type="GO" id="GO:0004407">
    <property type="term" value="F:histone deacetylase activity"/>
    <property type="evidence" value="ECO:0007669"/>
    <property type="project" value="TreeGrafter"/>
</dbReference>
<dbReference type="InterPro" id="IPR037138">
    <property type="entry name" value="His_deacetylse_dom_sf"/>
</dbReference>
<dbReference type="InterPro" id="IPR023801">
    <property type="entry name" value="His_deacetylse_dom"/>
</dbReference>
<organism evidence="6 7">
    <name type="scientific">Nocardia jinanensis</name>
    <dbReference type="NCBI Taxonomy" id="382504"/>
    <lineage>
        <taxon>Bacteria</taxon>
        <taxon>Bacillati</taxon>
        <taxon>Actinomycetota</taxon>
        <taxon>Actinomycetes</taxon>
        <taxon>Mycobacteriales</taxon>
        <taxon>Nocardiaceae</taxon>
        <taxon>Nocardia</taxon>
    </lineage>
</organism>
<feature type="domain" description="Histone deacetylase" evidence="5">
    <location>
        <begin position="46"/>
        <end position="343"/>
    </location>
</feature>
<dbReference type="PANTHER" id="PTHR10625:SF10">
    <property type="entry name" value="HISTONE DEACETYLASE HDAC1"/>
    <property type="match status" value="1"/>
</dbReference>
<evidence type="ECO:0000256" key="1">
    <source>
        <dbReference type="ARBA" id="ARBA00005101"/>
    </source>
</evidence>
<comment type="caution">
    <text evidence="6">The sequence shown here is derived from an EMBL/GenBank/DDBJ whole genome shotgun (WGS) entry which is preliminary data.</text>
</comment>
<evidence type="ECO:0000256" key="2">
    <source>
        <dbReference type="ARBA" id="ARBA00005947"/>
    </source>
</evidence>
<evidence type="ECO:0000259" key="5">
    <source>
        <dbReference type="Pfam" id="PF00850"/>
    </source>
</evidence>
<dbReference type="InterPro" id="IPR023696">
    <property type="entry name" value="Ureohydrolase_dom_sf"/>
</dbReference>
<dbReference type="Gene3D" id="3.40.800.20">
    <property type="entry name" value="Histone deacetylase domain"/>
    <property type="match status" value="1"/>
</dbReference>
<dbReference type="GO" id="GO:0045150">
    <property type="term" value="P:acetoin catabolic process"/>
    <property type="evidence" value="ECO:0007669"/>
    <property type="project" value="UniProtKB-KW"/>
</dbReference>
<dbReference type="PANTHER" id="PTHR10625">
    <property type="entry name" value="HISTONE DEACETYLASE HDAC1-RELATED"/>
    <property type="match status" value="1"/>
</dbReference>
<accession>A0A917VM56</accession>
<dbReference type="Pfam" id="PF00850">
    <property type="entry name" value="Hist_deacetyl"/>
    <property type="match status" value="1"/>
</dbReference>
<evidence type="ECO:0000313" key="6">
    <source>
        <dbReference type="EMBL" id="GGK95158.1"/>
    </source>
</evidence>
<evidence type="ECO:0000256" key="3">
    <source>
        <dbReference type="ARBA" id="ARBA00020218"/>
    </source>
</evidence>
<sequence length="434" mass="46717">MRWGFTLPDTVAIMTTASPDPNPAAGEPGTVVWTDRFLDYSWTPEHPMKPVRLQYTMALARALGVLDGIELLEPGAADTADLLRVHTGDYIDAVRAAEPRQTIGDPPTDPPYGLGSTDNPIFPRMHEAASVIVGGTLAAARAIATGVTRRAVSIGGGMHHAMPGRAAGFCVYNDAAVAISWLLDHGFDRIAYLDVDVHHGDGVQRAFYRDPRVLTVSIHQHPATLWPNTGWPDETGSDAGDGTVINLPLLPGTRDPQWLRAFHAVVPGAVAAFRPQLVVSQCGVDTHREDPLAELELGIEGQRAAFLAMRELADRYAEGRWLAVGGGGYGLVRVVPRAWTHLLGIALDRPVDPATAIPQDWIDLVHTDRPRISAPRTMGDGVNIAFQRWDGPGGTAETGDARVDRAQRAVDTAVLATRRACFGPLGLDPEDPRD</sequence>
<evidence type="ECO:0000256" key="4">
    <source>
        <dbReference type="ARBA" id="ARBA00022627"/>
    </source>
</evidence>